<reference evidence="2" key="1">
    <citation type="journal article" date="2020" name="Stud. Mycol.">
        <title>101 Dothideomycetes genomes: a test case for predicting lifestyles and emergence of pathogens.</title>
        <authorList>
            <person name="Haridas S."/>
            <person name="Albert R."/>
            <person name="Binder M."/>
            <person name="Bloem J."/>
            <person name="Labutti K."/>
            <person name="Salamov A."/>
            <person name="Andreopoulos B."/>
            <person name="Baker S."/>
            <person name="Barry K."/>
            <person name="Bills G."/>
            <person name="Bluhm B."/>
            <person name="Cannon C."/>
            <person name="Castanera R."/>
            <person name="Culley D."/>
            <person name="Daum C."/>
            <person name="Ezra D."/>
            <person name="Gonzalez J."/>
            <person name="Henrissat B."/>
            <person name="Kuo A."/>
            <person name="Liang C."/>
            <person name="Lipzen A."/>
            <person name="Lutzoni F."/>
            <person name="Magnuson J."/>
            <person name="Mondo S."/>
            <person name="Nolan M."/>
            <person name="Ohm R."/>
            <person name="Pangilinan J."/>
            <person name="Park H.-J."/>
            <person name="Ramirez L."/>
            <person name="Alfaro M."/>
            <person name="Sun H."/>
            <person name="Tritt A."/>
            <person name="Yoshinaga Y."/>
            <person name="Zwiers L.-H."/>
            <person name="Turgeon B."/>
            <person name="Goodwin S."/>
            <person name="Spatafora J."/>
            <person name="Crous P."/>
            <person name="Grigoriev I."/>
        </authorList>
    </citation>
    <scope>NUCLEOTIDE SEQUENCE</scope>
    <source>
        <strain evidence="2">CBS 161.51</strain>
    </source>
</reference>
<protein>
    <recommendedName>
        <fullName evidence="1">PiggyBac transposable element-derived protein domain-containing protein</fullName>
    </recommendedName>
</protein>
<feature type="domain" description="PiggyBac transposable element-derived protein" evidence="1">
    <location>
        <begin position="17"/>
        <end position="156"/>
    </location>
</feature>
<evidence type="ECO:0000313" key="2">
    <source>
        <dbReference type="EMBL" id="KAF1938484.1"/>
    </source>
</evidence>
<sequence>MQRSSSVFICTVREKLEPRASAIKAQSKATVTPGSRVSINEMMIRQTGRSVHTYLVHNKPVPVGFKVHTLCKAGYCYTWMLDSLLLEAPAAPDQADVELSDTAKQVVKLALELPWHSYPNGYCVFLDNAYTSIWLFYILQKYGIACCGTTRAGQKDCLAAHRGIQRVKEKWA</sequence>
<dbReference type="OrthoDB" id="3945399at2759"/>
<dbReference type="InterPro" id="IPR029526">
    <property type="entry name" value="PGBD"/>
</dbReference>
<evidence type="ECO:0000259" key="1">
    <source>
        <dbReference type="Pfam" id="PF13843"/>
    </source>
</evidence>
<keyword evidence="3" id="KW-1185">Reference proteome</keyword>
<dbReference type="Proteomes" id="UP000800038">
    <property type="component" value="Unassembled WGS sequence"/>
</dbReference>
<dbReference type="PANTHER" id="PTHR46599:SF3">
    <property type="entry name" value="PIGGYBAC TRANSPOSABLE ELEMENT-DERIVED PROTEIN 4"/>
    <property type="match status" value="1"/>
</dbReference>
<dbReference type="PANTHER" id="PTHR46599">
    <property type="entry name" value="PIGGYBAC TRANSPOSABLE ELEMENT-DERIVED PROTEIN 4"/>
    <property type="match status" value="1"/>
</dbReference>
<dbReference type="EMBL" id="ML976104">
    <property type="protein sequence ID" value="KAF1938484.1"/>
    <property type="molecule type" value="Genomic_DNA"/>
</dbReference>
<evidence type="ECO:0000313" key="3">
    <source>
        <dbReference type="Proteomes" id="UP000800038"/>
    </source>
</evidence>
<organism evidence="2 3">
    <name type="scientific">Clathrospora elynae</name>
    <dbReference type="NCBI Taxonomy" id="706981"/>
    <lineage>
        <taxon>Eukaryota</taxon>
        <taxon>Fungi</taxon>
        <taxon>Dikarya</taxon>
        <taxon>Ascomycota</taxon>
        <taxon>Pezizomycotina</taxon>
        <taxon>Dothideomycetes</taxon>
        <taxon>Pleosporomycetidae</taxon>
        <taxon>Pleosporales</taxon>
        <taxon>Diademaceae</taxon>
        <taxon>Clathrospora</taxon>
    </lineage>
</organism>
<dbReference type="AlphaFoldDB" id="A0A6A5SFP4"/>
<dbReference type="Pfam" id="PF13843">
    <property type="entry name" value="DDE_Tnp_1_7"/>
    <property type="match status" value="1"/>
</dbReference>
<accession>A0A6A5SFP4</accession>
<proteinExistence type="predicted"/>
<gene>
    <name evidence="2" type="ORF">EJ02DRAFT_354494</name>
</gene>
<name>A0A6A5SFP4_9PLEO</name>